<organism evidence="1 2">
    <name type="scientific">Halteria grandinella</name>
    <dbReference type="NCBI Taxonomy" id="5974"/>
    <lineage>
        <taxon>Eukaryota</taxon>
        <taxon>Sar</taxon>
        <taxon>Alveolata</taxon>
        <taxon>Ciliophora</taxon>
        <taxon>Intramacronucleata</taxon>
        <taxon>Spirotrichea</taxon>
        <taxon>Stichotrichia</taxon>
        <taxon>Sporadotrichida</taxon>
        <taxon>Halteriidae</taxon>
        <taxon>Halteria</taxon>
    </lineage>
</organism>
<evidence type="ECO:0000313" key="2">
    <source>
        <dbReference type="Proteomes" id="UP000785679"/>
    </source>
</evidence>
<dbReference type="OrthoDB" id="310628at2759"/>
<sequence>MYCEQNRINKMSKTVRESSTAHAGGHQIRTGGFAGAHSVFTQQKVAPLQKAMMNPRPHKPFQRFKSATVAHSGVNPNGGFTEFTKKDPITNIDVYRDARPPAPDLTHLKEKWAVGTQKYTARTEKVTEHGHLDRTQIDTSKQWPRNKTDNISFEPPPAGDTPLQKVFDEMVTRPKYNINQVSQNGWVPFYAGPGAKTVNNRSSVSHNIISHQPNDHTPALVVGLLDKSVANMRKGVGEYRDLQRVTSINQNPEFLKAVGDNPDLFKRKNGIFTYLYDSAARFGETKPFKH</sequence>
<proteinExistence type="predicted"/>
<dbReference type="AlphaFoldDB" id="A0A8J8T2C7"/>
<accession>A0A8J8T2C7</accession>
<comment type="caution">
    <text evidence="1">The sequence shown here is derived from an EMBL/GenBank/DDBJ whole genome shotgun (WGS) entry which is preliminary data.</text>
</comment>
<reference evidence="1" key="1">
    <citation type="submission" date="2019-06" db="EMBL/GenBank/DDBJ databases">
        <authorList>
            <person name="Zheng W."/>
        </authorList>
    </citation>
    <scope>NUCLEOTIDE SEQUENCE</scope>
    <source>
        <strain evidence="1">QDHG01</strain>
    </source>
</reference>
<dbReference type="Proteomes" id="UP000785679">
    <property type="component" value="Unassembled WGS sequence"/>
</dbReference>
<name>A0A8J8T2C7_HALGN</name>
<protein>
    <submittedName>
        <fullName evidence="1">Uncharacterized protein</fullName>
    </submittedName>
</protein>
<dbReference type="EMBL" id="RRYP01008573">
    <property type="protein sequence ID" value="TNV79684.1"/>
    <property type="molecule type" value="Genomic_DNA"/>
</dbReference>
<keyword evidence="2" id="KW-1185">Reference proteome</keyword>
<gene>
    <name evidence="1" type="ORF">FGO68_gene211</name>
</gene>
<evidence type="ECO:0000313" key="1">
    <source>
        <dbReference type="EMBL" id="TNV79684.1"/>
    </source>
</evidence>